<dbReference type="InterPro" id="IPR012334">
    <property type="entry name" value="Pectin_lyas_fold"/>
</dbReference>
<organism evidence="3 4">
    <name type="scientific">Pseudonocardia aurantiaca</name>
    <dbReference type="NCBI Taxonomy" id="75290"/>
    <lineage>
        <taxon>Bacteria</taxon>
        <taxon>Bacillati</taxon>
        <taxon>Actinomycetota</taxon>
        <taxon>Actinomycetes</taxon>
        <taxon>Pseudonocardiales</taxon>
        <taxon>Pseudonocardiaceae</taxon>
        <taxon>Pseudonocardia</taxon>
    </lineage>
</organism>
<dbReference type="Gene3D" id="2.160.20.10">
    <property type="entry name" value="Single-stranded right-handed beta-helix, Pectin lyase-like"/>
    <property type="match status" value="1"/>
</dbReference>
<evidence type="ECO:0000313" key="4">
    <source>
        <dbReference type="Proteomes" id="UP001597145"/>
    </source>
</evidence>
<evidence type="ECO:0000256" key="1">
    <source>
        <dbReference type="SAM" id="MobiDB-lite"/>
    </source>
</evidence>
<keyword evidence="4" id="KW-1185">Reference proteome</keyword>
<protein>
    <submittedName>
        <fullName evidence="3">DUF1565 domain-containing protein</fullName>
    </submittedName>
</protein>
<name>A0ABW4FIP5_9PSEU</name>
<comment type="caution">
    <text evidence="3">The sequence shown here is derived from an EMBL/GenBank/DDBJ whole genome shotgun (WGS) entry which is preliminary data.</text>
</comment>
<sequence length="120" mass="12738">MRQWGALRTDARRLPRVRSDDAAEGTQDAPLRTIARAAELAGPGPLVRVAAGRYVGSFSTGTSGTADARITYRSDPVGAAEVIGTGDQAAWRNRGDYVEIEGFRITGDAGDERSRCGQVS</sequence>
<proteinExistence type="predicted"/>
<gene>
    <name evidence="3" type="ORF">ACFSCY_13580</name>
</gene>
<accession>A0ABW4FIP5</accession>
<evidence type="ECO:0000259" key="2">
    <source>
        <dbReference type="Pfam" id="PF07602"/>
    </source>
</evidence>
<feature type="domain" description="DUF1565" evidence="2">
    <location>
        <begin position="19"/>
        <end position="55"/>
    </location>
</feature>
<feature type="compositionally biased region" description="Basic and acidic residues" evidence="1">
    <location>
        <begin position="9"/>
        <end position="21"/>
    </location>
</feature>
<evidence type="ECO:0000313" key="3">
    <source>
        <dbReference type="EMBL" id="MFD1530475.1"/>
    </source>
</evidence>
<dbReference type="InterPro" id="IPR011459">
    <property type="entry name" value="DUF1565"/>
</dbReference>
<feature type="region of interest" description="Disordered" evidence="1">
    <location>
        <begin position="1"/>
        <end position="30"/>
    </location>
</feature>
<dbReference type="SUPFAM" id="SSF51126">
    <property type="entry name" value="Pectin lyase-like"/>
    <property type="match status" value="1"/>
</dbReference>
<dbReference type="InterPro" id="IPR011050">
    <property type="entry name" value="Pectin_lyase_fold/virulence"/>
</dbReference>
<reference evidence="4" key="1">
    <citation type="journal article" date="2019" name="Int. J. Syst. Evol. Microbiol.">
        <title>The Global Catalogue of Microorganisms (GCM) 10K type strain sequencing project: providing services to taxonomists for standard genome sequencing and annotation.</title>
        <authorList>
            <consortium name="The Broad Institute Genomics Platform"/>
            <consortium name="The Broad Institute Genome Sequencing Center for Infectious Disease"/>
            <person name="Wu L."/>
            <person name="Ma J."/>
        </authorList>
    </citation>
    <scope>NUCLEOTIDE SEQUENCE [LARGE SCALE GENOMIC DNA]</scope>
    <source>
        <strain evidence="4">JCM 12165</strain>
    </source>
</reference>
<dbReference type="Pfam" id="PF07602">
    <property type="entry name" value="DUF1565"/>
    <property type="match status" value="1"/>
</dbReference>
<dbReference type="Proteomes" id="UP001597145">
    <property type="component" value="Unassembled WGS sequence"/>
</dbReference>
<dbReference type="RefSeq" id="WP_343987747.1">
    <property type="nucleotide sequence ID" value="NZ_BAAAJG010000029.1"/>
</dbReference>
<dbReference type="EMBL" id="JBHUCP010000008">
    <property type="protein sequence ID" value="MFD1530475.1"/>
    <property type="molecule type" value="Genomic_DNA"/>
</dbReference>